<protein>
    <submittedName>
        <fullName evidence="2">Na(+)-dependent bicarbonate transporter BicA</fullName>
    </submittedName>
</protein>
<organism evidence="2">
    <name type="scientific">uncultured Gemmatimonadaceae bacterium</name>
    <dbReference type="NCBI Taxonomy" id="246130"/>
    <lineage>
        <taxon>Bacteria</taxon>
        <taxon>Pseudomonadati</taxon>
        <taxon>Gemmatimonadota</taxon>
        <taxon>Gemmatimonadia</taxon>
        <taxon>Gemmatimonadales</taxon>
        <taxon>Gemmatimonadaceae</taxon>
        <taxon>environmental samples</taxon>
    </lineage>
</organism>
<feature type="non-terminal residue" evidence="2">
    <location>
        <position position="1"/>
    </location>
</feature>
<feature type="region of interest" description="Disordered" evidence="1">
    <location>
        <begin position="1"/>
        <end position="132"/>
    </location>
</feature>
<feature type="compositionally biased region" description="Basic and acidic residues" evidence="1">
    <location>
        <begin position="517"/>
        <end position="535"/>
    </location>
</feature>
<evidence type="ECO:0000256" key="1">
    <source>
        <dbReference type="SAM" id="MobiDB-lite"/>
    </source>
</evidence>
<proteinExistence type="predicted"/>
<gene>
    <name evidence="2" type="ORF">AVDCRST_MAG40-2780</name>
</gene>
<feature type="non-terminal residue" evidence="2">
    <location>
        <position position="550"/>
    </location>
</feature>
<feature type="compositionally biased region" description="Basic residues" evidence="1">
    <location>
        <begin position="102"/>
        <end position="119"/>
    </location>
</feature>
<feature type="compositionally biased region" description="Basic and acidic residues" evidence="1">
    <location>
        <begin position="378"/>
        <end position="399"/>
    </location>
</feature>
<name>A0A6J4M351_9BACT</name>
<feature type="compositionally biased region" description="Basic and acidic residues" evidence="1">
    <location>
        <begin position="151"/>
        <end position="160"/>
    </location>
</feature>
<sequence length="550" mass="60044">APDRLTAAPRAEAHADSPHQAQARGRRGGARGTRHQLPRQLVGRPHRRRRGLPRRAPALPGRRPRLGGAALLGDHHRRGGRADRVAAQRVGAHGERAGGGAHGHRALGHHPARGVRRLPHGGGARRDHADRAPLRARRDHRLLLPVVGDQGDARGDRADPHPQAAPLRAGARARRVRVHELRAARRADHLLGRLQRPGARAAGGAGHQPALAGDPRALGPARDAPREARGAGAARPRDPRRRPQRAVTRRRAAPRDPGQGAREPAGAAQRERLPRPALLPRLLAARQRRGVDRGRHAGARRQPRDAAQPRGHRQARPVQAHRVGRPRAARAGDRQHRGRAPRRAAHDRRDRALGGERRRRRPHAVGLVLPRRPAARRGGHDPARAQHDPAGHPRGDPALHRLQARQPAHPARRVPHRVVVPHPLRGHGGGDPPHRPADRHRGGRGGGHLLHPPQQLPHAVLLPPQRDGRPPHGAHHAQRGRVVPQQGEHPPAAQRAPAGHDGDRRRLALAAHRLRRARDPARLRDHRADPRDHAAPRGRPPGAPRRRGAL</sequence>
<feature type="compositionally biased region" description="Basic residues" evidence="1">
    <location>
        <begin position="24"/>
        <end position="37"/>
    </location>
</feature>
<accession>A0A6J4M351</accession>
<dbReference type="EMBL" id="CADCTX010000773">
    <property type="protein sequence ID" value="CAA9348635.1"/>
    <property type="molecule type" value="Genomic_DNA"/>
</dbReference>
<feature type="compositionally biased region" description="Low complexity" evidence="1">
    <location>
        <begin position="275"/>
        <end position="285"/>
    </location>
</feature>
<feature type="compositionally biased region" description="Basic and acidic residues" evidence="1">
    <location>
        <begin position="347"/>
        <end position="356"/>
    </location>
</feature>
<feature type="region of interest" description="Disordered" evidence="1">
    <location>
        <begin position="198"/>
        <end position="550"/>
    </location>
</feature>
<reference evidence="2" key="1">
    <citation type="submission" date="2020-02" db="EMBL/GenBank/DDBJ databases">
        <authorList>
            <person name="Meier V. D."/>
        </authorList>
    </citation>
    <scope>NUCLEOTIDE SEQUENCE</scope>
    <source>
        <strain evidence="2">AVDCRST_MAG40</strain>
    </source>
</reference>
<dbReference type="AlphaFoldDB" id="A0A6J4M351"/>
<feature type="compositionally biased region" description="Basic residues" evidence="1">
    <location>
        <begin position="44"/>
        <end position="53"/>
    </location>
</feature>
<feature type="compositionally biased region" description="Basic and acidic residues" evidence="1">
    <location>
        <begin position="80"/>
        <end position="96"/>
    </location>
</feature>
<feature type="compositionally biased region" description="Low complexity" evidence="1">
    <location>
        <begin position="54"/>
        <end position="72"/>
    </location>
</feature>
<feature type="compositionally biased region" description="Basic residues" evidence="1">
    <location>
        <begin position="238"/>
        <end position="252"/>
    </location>
</feature>
<feature type="region of interest" description="Disordered" evidence="1">
    <location>
        <begin position="147"/>
        <end position="173"/>
    </location>
</feature>
<evidence type="ECO:0000313" key="2">
    <source>
        <dbReference type="EMBL" id="CAA9348635.1"/>
    </source>
</evidence>
<feature type="compositionally biased region" description="Basic residues" evidence="1">
    <location>
        <begin position="336"/>
        <end position="346"/>
    </location>
</feature>